<dbReference type="GO" id="GO:0005886">
    <property type="term" value="C:plasma membrane"/>
    <property type="evidence" value="ECO:0007669"/>
    <property type="project" value="UniProtKB-SubCell"/>
</dbReference>
<keyword evidence="9" id="KW-1185">Reference proteome</keyword>
<dbReference type="EMBL" id="CP002745">
    <property type="protein sequence ID" value="AEK60104.1"/>
    <property type="molecule type" value="Genomic_DNA"/>
</dbReference>
<dbReference type="PANTHER" id="PTHR43124">
    <property type="entry name" value="PURINE EFFLUX PUMP PBUE"/>
    <property type="match status" value="1"/>
</dbReference>
<comment type="subcellular location">
    <subcellularLocation>
        <location evidence="1">Cell membrane</location>
        <topology evidence="1">Multi-pass membrane protein</topology>
    </subcellularLocation>
</comment>
<accession>G0A831</accession>
<feature type="transmembrane region" description="Helical" evidence="6">
    <location>
        <begin position="292"/>
        <end position="310"/>
    </location>
</feature>
<feature type="transmembrane region" description="Helical" evidence="6">
    <location>
        <begin position="214"/>
        <end position="236"/>
    </location>
</feature>
<evidence type="ECO:0000313" key="9">
    <source>
        <dbReference type="Proteomes" id="UP000008392"/>
    </source>
</evidence>
<proteinExistence type="predicted"/>
<feature type="transmembrane region" description="Helical" evidence="6">
    <location>
        <begin position="181"/>
        <end position="202"/>
    </location>
</feature>
<feature type="transmembrane region" description="Helical" evidence="6">
    <location>
        <begin position="156"/>
        <end position="175"/>
    </location>
</feature>
<dbReference type="HOGENOM" id="CLU_001265_61_5_4"/>
<reference evidence="8 9" key="4">
    <citation type="journal article" date="2010" name="Environ. Microbiol.">
        <title>The bacterial genus Collimonas: mycophagy, weathering and other adaptive solutions to life in oligotrophic soil environments.</title>
        <authorList>
            <person name="Leveau J.H."/>
            <person name="Uroz S."/>
            <person name="de Boer W."/>
        </authorList>
    </citation>
    <scope>NUCLEOTIDE SEQUENCE [LARGE SCALE GENOMIC DNA]</scope>
    <source>
        <strain evidence="8 9">Ter331</strain>
    </source>
</reference>
<evidence type="ECO:0000256" key="4">
    <source>
        <dbReference type="ARBA" id="ARBA00022989"/>
    </source>
</evidence>
<reference evidence="8 9" key="1">
    <citation type="journal article" date="2004" name="Environ. Microbiol.">
        <title>Phylogeny-function analysis of (meta)genomic libraries: screening for expression of ribosomal RNA genes by large-insert library fluorescent in situ hybridization (LIL-FISH).</title>
        <authorList>
            <person name="Leveau J.H."/>
            <person name="Gerards S."/>
            <person name="de Boer W."/>
            <person name="van Veen J.A."/>
        </authorList>
    </citation>
    <scope>NUCLEOTIDE SEQUENCE [LARGE SCALE GENOMIC DNA]</scope>
    <source>
        <strain evidence="8 9">Ter331</strain>
    </source>
</reference>
<evidence type="ECO:0000256" key="6">
    <source>
        <dbReference type="SAM" id="Phobius"/>
    </source>
</evidence>
<dbReference type="InterPro" id="IPR050189">
    <property type="entry name" value="MFS_Efflux_Transporters"/>
</dbReference>
<feature type="transmembrane region" description="Helical" evidence="6">
    <location>
        <begin position="382"/>
        <end position="406"/>
    </location>
</feature>
<feature type="transmembrane region" description="Helical" evidence="6">
    <location>
        <begin position="454"/>
        <end position="471"/>
    </location>
</feature>
<feature type="domain" description="Major facilitator superfamily (MFS) profile" evidence="7">
    <location>
        <begin position="90"/>
        <end position="478"/>
    </location>
</feature>
<feature type="transmembrane region" description="Helical" evidence="6">
    <location>
        <begin position="126"/>
        <end position="144"/>
    </location>
</feature>
<dbReference type="InterPro" id="IPR011701">
    <property type="entry name" value="MFS"/>
</dbReference>
<protein>
    <submittedName>
        <fullName evidence="8">Putative transporter</fullName>
    </submittedName>
</protein>
<dbReference type="Gene3D" id="1.20.1250.20">
    <property type="entry name" value="MFS general substrate transporter like domains"/>
    <property type="match status" value="1"/>
</dbReference>
<dbReference type="InterPro" id="IPR020846">
    <property type="entry name" value="MFS_dom"/>
</dbReference>
<reference evidence="8 9" key="2">
    <citation type="journal article" date="2006" name="J. Microbiol. Methods">
        <title>Genomic flank-sequencing of plasposon insertion sites for rapid identification of functional genes.</title>
        <authorList>
            <person name="Leveau J.H."/>
            <person name="Gerards S."/>
            <person name="Fritsche K."/>
            <person name="Zondag G."/>
            <person name="van Veen J.A."/>
        </authorList>
    </citation>
    <scope>NUCLEOTIDE SEQUENCE [LARGE SCALE GENOMIC DNA]</scope>
    <source>
        <strain evidence="8 9">Ter331</strain>
    </source>
</reference>
<evidence type="ECO:0000259" key="7">
    <source>
        <dbReference type="PROSITE" id="PS50850"/>
    </source>
</evidence>
<reference evidence="9" key="6">
    <citation type="submission" date="2011-05" db="EMBL/GenBank/DDBJ databases">
        <title>Complete sequence of Collimonas fungivorans Ter331.</title>
        <authorList>
            <person name="Leveau J.H."/>
        </authorList>
    </citation>
    <scope>NUCLEOTIDE SEQUENCE [LARGE SCALE GENOMIC DNA]</scope>
    <source>
        <strain evidence="9">Ter331</strain>
    </source>
</reference>
<dbReference type="Pfam" id="PF07690">
    <property type="entry name" value="MFS_1"/>
    <property type="match status" value="1"/>
</dbReference>
<keyword evidence="3 6" id="KW-0812">Transmembrane</keyword>
<dbReference type="SUPFAM" id="SSF103473">
    <property type="entry name" value="MFS general substrate transporter"/>
    <property type="match status" value="1"/>
</dbReference>
<organism evidence="8 9">
    <name type="scientific">Collimonas fungivorans (strain Ter331)</name>
    <dbReference type="NCBI Taxonomy" id="1005048"/>
    <lineage>
        <taxon>Bacteria</taxon>
        <taxon>Pseudomonadati</taxon>
        <taxon>Pseudomonadota</taxon>
        <taxon>Betaproteobacteria</taxon>
        <taxon>Burkholderiales</taxon>
        <taxon>Oxalobacteraceae</taxon>
        <taxon>Collimonas</taxon>
    </lineage>
</organism>
<dbReference type="Proteomes" id="UP000008392">
    <property type="component" value="Chromosome"/>
</dbReference>
<evidence type="ECO:0000256" key="2">
    <source>
        <dbReference type="ARBA" id="ARBA00022475"/>
    </source>
</evidence>
<dbReference type="PANTHER" id="PTHR43124:SF3">
    <property type="entry name" value="CHLORAMPHENICOL EFFLUX PUMP RV0191"/>
    <property type="match status" value="1"/>
</dbReference>
<evidence type="ECO:0000256" key="1">
    <source>
        <dbReference type="ARBA" id="ARBA00004651"/>
    </source>
</evidence>
<reference evidence="8 9" key="3">
    <citation type="journal article" date="2008" name="FEMS Microbiol. Ecol.">
        <title>Identification and characterization of genes underlying chitinolysis in Collimonas fungivorans Ter331.</title>
        <authorList>
            <person name="Fritsche K."/>
            <person name="de Boer W."/>
            <person name="Gerards S."/>
            <person name="van den Berg M."/>
            <person name="van Veen J.A."/>
            <person name="Leveau J.H."/>
        </authorList>
    </citation>
    <scope>NUCLEOTIDE SEQUENCE [LARGE SCALE GENOMIC DNA]</scope>
    <source>
        <strain evidence="8 9">Ter331</strain>
    </source>
</reference>
<dbReference type="KEGG" id="cfu:CFU_0266"/>
<sequence>MRRGLSGKRVPDPAYRRQRLSKPWYITEIQITRARHESRLHAKRRCVPCMWFMRQRVSRTCHHPSTCPSQHMTPANTSQPLQFSRYQKFVVGMLAFLQFAVILDFMLMSPLGAVIMPALAIGPKQFGLVVSAYAFSAGLSGLLTAGFADRFDRKKLLLFFYTGFILGTLWCGLAQSFESLLLARIVTGLFGGVIGSVVLAISTDLFPLQMRGRVMGLIQTAFAASQVLGIPIGLYLSNRWDWHVPFMAMAALGVVGGLFVTWRMQPVTAHLAAPQEHSPWMHLFHTVTEPRYLMAFATTALLTTGGFMLMPFSSAYAVSNLGIDLHSLPTVYLVTGLCTIFFGPMIGKAADTFGKFRVFILGTALSILMVLIYTHLGPTSLPLLIVVNAFMFVGIFSRMIPFQALVSSVPATTQRGSFNAISASIQQLSGGIASVVAGHIVTLGADGKLQHFDTVGYVVVGTSLVALMLLWRLQRSPGNGPTPQPAAVL</sequence>
<evidence type="ECO:0000256" key="3">
    <source>
        <dbReference type="ARBA" id="ARBA00022692"/>
    </source>
</evidence>
<dbReference type="GO" id="GO:0022857">
    <property type="term" value="F:transmembrane transporter activity"/>
    <property type="evidence" value="ECO:0007669"/>
    <property type="project" value="InterPro"/>
</dbReference>
<dbReference type="PROSITE" id="PS50850">
    <property type="entry name" value="MFS"/>
    <property type="match status" value="1"/>
</dbReference>
<evidence type="ECO:0000256" key="5">
    <source>
        <dbReference type="ARBA" id="ARBA00023136"/>
    </source>
</evidence>
<gene>
    <name evidence="8" type="ordered locus">CFU_0266</name>
</gene>
<feature type="transmembrane region" description="Helical" evidence="6">
    <location>
        <begin position="358"/>
        <end position="376"/>
    </location>
</feature>
<keyword evidence="4 6" id="KW-1133">Transmembrane helix</keyword>
<evidence type="ECO:0000313" key="8">
    <source>
        <dbReference type="EMBL" id="AEK60104.1"/>
    </source>
</evidence>
<keyword evidence="5 6" id="KW-0472">Membrane</keyword>
<feature type="transmembrane region" description="Helical" evidence="6">
    <location>
        <begin position="418"/>
        <end position="442"/>
    </location>
</feature>
<feature type="transmembrane region" description="Helical" evidence="6">
    <location>
        <begin position="89"/>
        <end position="120"/>
    </location>
</feature>
<feature type="transmembrane region" description="Helical" evidence="6">
    <location>
        <begin position="330"/>
        <end position="346"/>
    </location>
</feature>
<dbReference type="STRING" id="1005048.CFU_0266"/>
<reference evidence="8 9" key="5">
    <citation type="journal article" date="2011" name="ISME J.">
        <title>Dual transcriptional profiling of a bacterial/fungal confrontation: Collimonas fungivorans versus Aspergillus niger.</title>
        <authorList>
            <person name="Mela F."/>
            <person name="Fritsche K."/>
            <person name="de Boer W."/>
            <person name="van Veen J.A."/>
            <person name="de Graaff L.H."/>
            <person name="van den Berg M."/>
            <person name="Leveau J.H."/>
        </authorList>
    </citation>
    <scope>NUCLEOTIDE SEQUENCE [LARGE SCALE GENOMIC DNA]</scope>
    <source>
        <strain evidence="8 9">Ter331</strain>
    </source>
</reference>
<dbReference type="InterPro" id="IPR036259">
    <property type="entry name" value="MFS_trans_sf"/>
</dbReference>
<dbReference type="CDD" id="cd17324">
    <property type="entry name" value="MFS_NepI_like"/>
    <property type="match status" value="1"/>
</dbReference>
<dbReference type="eggNOG" id="COG2814">
    <property type="taxonomic scope" value="Bacteria"/>
</dbReference>
<feature type="transmembrane region" description="Helical" evidence="6">
    <location>
        <begin position="242"/>
        <end position="262"/>
    </location>
</feature>
<name>G0A831_COLFT</name>
<keyword evidence="2" id="KW-1003">Cell membrane</keyword>
<dbReference type="AlphaFoldDB" id="G0A831"/>